<feature type="chain" id="PRO_5002164307" evidence="1">
    <location>
        <begin position="20"/>
        <end position="62"/>
    </location>
</feature>
<keyword evidence="3" id="KW-1185">Reference proteome</keyword>
<dbReference type="Proteomes" id="UP000054166">
    <property type="component" value="Unassembled WGS sequence"/>
</dbReference>
<keyword evidence="1" id="KW-0732">Signal</keyword>
<evidence type="ECO:0000256" key="1">
    <source>
        <dbReference type="SAM" id="SignalP"/>
    </source>
</evidence>
<dbReference type="EMBL" id="KN833066">
    <property type="protein sequence ID" value="KIM74099.1"/>
    <property type="molecule type" value="Genomic_DNA"/>
</dbReference>
<protein>
    <submittedName>
        <fullName evidence="2">Uncharacterized protein</fullName>
    </submittedName>
</protein>
<reference evidence="3" key="2">
    <citation type="submission" date="2015-01" db="EMBL/GenBank/DDBJ databases">
        <title>Evolutionary Origins and Diversification of the Mycorrhizal Mutualists.</title>
        <authorList>
            <consortium name="DOE Joint Genome Institute"/>
            <consortium name="Mycorrhizal Genomics Consortium"/>
            <person name="Kohler A."/>
            <person name="Kuo A."/>
            <person name="Nagy L.G."/>
            <person name="Floudas D."/>
            <person name="Copeland A."/>
            <person name="Barry K.W."/>
            <person name="Cichocki N."/>
            <person name="Veneault-Fourrey C."/>
            <person name="LaButti K."/>
            <person name="Lindquist E.A."/>
            <person name="Lipzen A."/>
            <person name="Lundell T."/>
            <person name="Morin E."/>
            <person name="Murat C."/>
            <person name="Riley R."/>
            <person name="Ohm R."/>
            <person name="Sun H."/>
            <person name="Tunlid A."/>
            <person name="Henrissat B."/>
            <person name="Grigoriev I.V."/>
            <person name="Hibbett D.S."/>
            <person name="Martin F."/>
        </authorList>
    </citation>
    <scope>NUCLEOTIDE SEQUENCE [LARGE SCALE GENOMIC DNA]</scope>
    <source>
        <strain evidence="3">F 1598</strain>
    </source>
</reference>
<evidence type="ECO:0000313" key="2">
    <source>
        <dbReference type="EMBL" id="KIM74099.1"/>
    </source>
</evidence>
<sequence>MLGAQEVNVFVSFVAVVVADTLQSGKNGGTEECNKHILSCISQLAGFSNPERMSTCTDSTLY</sequence>
<organism evidence="2 3">
    <name type="scientific">Piloderma croceum (strain F 1598)</name>
    <dbReference type="NCBI Taxonomy" id="765440"/>
    <lineage>
        <taxon>Eukaryota</taxon>
        <taxon>Fungi</taxon>
        <taxon>Dikarya</taxon>
        <taxon>Basidiomycota</taxon>
        <taxon>Agaricomycotina</taxon>
        <taxon>Agaricomycetes</taxon>
        <taxon>Agaricomycetidae</taxon>
        <taxon>Atheliales</taxon>
        <taxon>Atheliaceae</taxon>
        <taxon>Piloderma</taxon>
    </lineage>
</organism>
<proteinExistence type="predicted"/>
<feature type="signal peptide" evidence="1">
    <location>
        <begin position="1"/>
        <end position="19"/>
    </location>
</feature>
<dbReference type="AlphaFoldDB" id="A0A0C3F210"/>
<reference evidence="2 3" key="1">
    <citation type="submission" date="2014-04" db="EMBL/GenBank/DDBJ databases">
        <authorList>
            <consortium name="DOE Joint Genome Institute"/>
            <person name="Kuo A."/>
            <person name="Tarkka M."/>
            <person name="Buscot F."/>
            <person name="Kohler A."/>
            <person name="Nagy L.G."/>
            <person name="Floudas D."/>
            <person name="Copeland A."/>
            <person name="Barry K.W."/>
            <person name="Cichocki N."/>
            <person name="Veneault-Fourrey C."/>
            <person name="LaButti K."/>
            <person name="Lindquist E.A."/>
            <person name="Lipzen A."/>
            <person name="Lundell T."/>
            <person name="Morin E."/>
            <person name="Murat C."/>
            <person name="Sun H."/>
            <person name="Tunlid A."/>
            <person name="Henrissat B."/>
            <person name="Grigoriev I.V."/>
            <person name="Hibbett D.S."/>
            <person name="Martin F."/>
            <person name="Nordberg H.P."/>
            <person name="Cantor M.N."/>
            <person name="Hua S.X."/>
        </authorList>
    </citation>
    <scope>NUCLEOTIDE SEQUENCE [LARGE SCALE GENOMIC DNA]</scope>
    <source>
        <strain evidence="2 3">F 1598</strain>
    </source>
</reference>
<dbReference type="HOGENOM" id="CLU_2904994_0_0_1"/>
<name>A0A0C3F210_PILCF</name>
<accession>A0A0C3F210</accession>
<evidence type="ECO:0000313" key="3">
    <source>
        <dbReference type="Proteomes" id="UP000054166"/>
    </source>
</evidence>
<gene>
    <name evidence="2" type="ORF">PILCRDRAFT_828508</name>
</gene>
<dbReference type="InParanoid" id="A0A0C3F210"/>